<evidence type="ECO:0000259" key="1">
    <source>
        <dbReference type="PROSITE" id="PS50943"/>
    </source>
</evidence>
<dbReference type="PROSITE" id="PS50943">
    <property type="entry name" value="HTH_CROC1"/>
    <property type="match status" value="1"/>
</dbReference>
<dbReference type="Pfam" id="PF01381">
    <property type="entry name" value="HTH_3"/>
    <property type="match status" value="1"/>
</dbReference>
<sequence>MTPGELVRRRREELGWSQSRLAQAAGTGQALISRIEQGRVSPTVQMLTRLADAMHAQLSLSFSPR</sequence>
<dbReference type="Gene3D" id="1.10.260.40">
    <property type="entry name" value="lambda repressor-like DNA-binding domains"/>
    <property type="match status" value="1"/>
</dbReference>
<dbReference type="RefSeq" id="WP_251492225.1">
    <property type="nucleotide sequence ID" value="NZ_CAJSLV010000060.1"/>
</dbReference>
<keyword evidence="3" id="KW-1185">Reference proteome</keyword>
<comment type="caution">
    <text evidence="2">The sequence shown here is derived from an EMBL/GenBank/DDBJ whole genome shotgun (WGS) entry which is preliminary data.</text>
</comment>
<gene>
    <name evidence="2" type="ORF">SCOCK_300025</name>
</gene>
<dbReference type="EMBL" id="CAJSLV010000060">
    <property type="protein sequence ID" value="CAG6395216.1"/>
    <property type="molecule type" value="Genomic_DNA"/>
</dbReference>
<evidence type="ECO:0000313" key="3">
    <source>
        <dbReference type="Proteomes" id="UP001152519"/>
    </source>
</evidence>
<dbReference type="InterPro" id="IPR001387">
    <property type="entry name" value="Cro/C1-type_HTH"/>
</dbReference>
<dbReference type="GO" id="GO:0004252">
    <property type="term" value="F:serine-type endopeptidase activity"/>
    <property type="evidence" value="ECO:0007669"/>
    <property type="project" value="UniProtKB-EC"/>
</dbReference>
<dbReference type="AlphaFoldDB" id="A0A9W4DSE9"/>
<name>A0A9W4DSE9_9ACTN</name>
<dbReference type="GO" id="GO:0003677">
    <property type="term" value="F:DNA binding"/>
    <property type="evidence" value="ECO:0007669"/>
    <property type="project" value="InterPro"/>
</dbReference>
<dbReference type="GO" id="GO:0006508">
    <property type="term" value="P:proteolysis"/>
    <property type="evidence" value="ECO:0007669"/>
    <property type="project" value="UniProtKB-KW"/>
</dbReference>
<dbReference type="SUPFAM" id="SSF47413">
    <property type="entry name" value="lambda repressor-like DNA-binding domains"/>
    <property type="match status" value="1"/>
</dbReference>
<dbReference type="EC" id="3.4.21.88" evidence="2"/>
<dbReference type="CDD" id="cd00093">
    <property type="entry name" value="HTH_XRE"/>
    <property type="match status" value="1"/>
</dbReference>
<accession>A0A9W4DSE9</accession>
<keyword evidence="2" id="KW-0645">Protease</keyword>
<keyword evidence="2" id="KW-0378">Hydrolase</keyword>
<dbReference type="SMART" id="SM00530">
    <property type="entry name" value="HTH_XRE"/>
    <property type="match status" value="1"/>
</dbReference>
<feature type="domain" description="HTH cro/C1-type" evidence="1">
    <location>
        <begin position="7"/>
        <end position="63"/>
    </location>
</feature>
<dbReference type="Proteomes" id="UP001152519">
    <property type="component" value="Unassembled WGS sequence"/>
</dbReference>
<protein>
    <submittedName>
        <fullName evidence="2">SOS-response repressor and protease LexA</fullName>
        <ecNumber evidence="2">3.4.21.88</ecNumber>
    </submittedName>
</protein>
<dbReference type="InterPro" id="IPR010982">
    <property type="entry name" value="Lambda_DNA-bd_dom_sf"/>
</dbReference>
<organism evidence="2 3">
    <name type="scientific">Actinacidiphila cocklensis</name>
    <dbReference type="NCBI Taxonomy" id="887465"/>
    <lineage>
        <taxon>Bacteria</taxon>
        <taxon>Bacillati</taxon>
        <taxon>Actinomycetota</taxon>
        <taxon>Actinomycetes</taxon>
        <taxon>Kitasatosporales</taxon>
        <taxon>Streptomycetaceae</taxon>
        <taxon>Actinacidiphila</taxon>
    </lineage>
</organism>
<reference evidence="2" key="1">
    <citation type="submission" date="2021-05" db="EMBL/GenBank/DDBJ databases">
        <authorList>
            <person name="Arsene-Ploetze F."/>
        </authorList>
    </citation>
    <scope>NUCLEOTIDE SEQUENCE</scope>
    <source>
        <strain evidence="2">DSM 42138</strain>
    </source>
</reference>
<evidence type="ECO:0000313" key="2">
    <source>
        <dbReference type="EMBL" id="CAG6395216.1"/>
    </source>
</evidence>
<proteinExistence type="predicted"/>